<keyword evidence="1" id="KW-0812">Transmembrane</keyword>
<feature type="transmembrane region" description="Helical" evidence="1">
    <location>
        <begin position="6"/>
        <end position="22"/>
    </location>
</feature>
<protein>
    <submittedName>
        <fullName evidence="2">DUF1294 domain-containing protein</fullName>
    </submittedName>
</protein>
<dbReference type="InterPro" id="IPR010718">
    <property type="entry name" value="DUF1294"/>
</dbReference>
<keyword evidence="3" id="KW-1185">Reference proteome</keyword>
<proteinExistence type="predicted"/>
<evidence type="ECO:0000313" key="3">
    <source>
        <dbReference type="Proteomes" id="UP001595640"/>
    </source>
</evidence>
<dbReference type="EMBL" id="JBHRUH010000030">
    <property type="protein sequence ID" value="MFC3292930.1"/>
    <property type="molecule type" value="Genomic_DNA"/>
</dbReference>
<dbReference type="InterPro" id="IPR012156">
    <property type="entry name" value="Cold_shock_CspA"/>
</dbReference>
<accession>A0ABV7M372</accession>
<sequence>MTFIMLWYACLSVTAFIMFWWDKGAARRGEYRTAERKLFTVSLLGGWPGSYLGRHVFRHKTRKAGFGQKLAFITVTILATLIVLTLYLSRYFPP</sequence>
<dbReference type="Proteomes" id="UP001595640">
    <property type="component" value="Unassembled WGS sequence"/>
</dbReference>
<feature type="transmembrane region" description="Helical" evidence="1">
    <location>
        <begin position="70"/>
        <end position="88"/>
    </location>
</feature>
<organism evidence="2 3">
    <name type="scientific">Modicisalibacter luteus</name>
    <dbReference type="NCBI Taxonomy" id="453962"/>
    <lineage>
        <taxon>Bacteria</taxon>
        <taxon>Pseudomonadati</taxon>
        <taxon>Pseudomonadota</taxon>
        <taxon>Gammaproteobacteria</taxon>
        <taxon>Oceanospirillales</taxon>
        <taxon>Halomonadaceae</taxon>
        <taxon>Modicisalibacter</taxon>
    </lineage>
</organism>
<gene>
    <name evidence="2" type="ORF">ACFOEI_12755</name>
</gene>
<name>A0ABV7M372_9GAMM</name>
<keyword evidence="1" id="KW-0472">Membrane</keyword>
<evidence type="ECO:0000313" key="2">
    <source>
        <dbReference type="EMBL" id="MFC3292930.1"/>
    </source>
</evidence>
<dbReference type="PIRSF" id="PIRSF002599">
    <property type="entry name" value="Cold_shock_A"/>
    <property type="match status" value="1"/>
</dbReference>
<comment type="caution">
    <text evidence="2">The sequence shown here is derived from an EMBL/GenBank/DDBJ whole genome shotgun (WGS) entry which is preliminary data.</text>
</comment>
<evidence type="ECO:0000256" key="1">
    <source>
        <dbReference type="SAM" id="Phobius"/>
    </source>
</evidence>
<dbReference type="Pfam" id="PF06961">
    <property type="entry name" value="DUF1294"/>
    <property type="match status" value="1"/>
</dbReference>
<dbReference type="RefSeq" id="WP_026300452.1">
    <property type="nucleotide sequence ID" value="NZ_BMXD01000017.1"/>
</dbReference>
<reference evidence="3" key="1">
    <citation type="journal article" date="2019" name="Int. J. Syst. Evol. Microbiol.">
        <title>The Global Catalogue of Microorganisms (GCM) 10K type strain sequencing project: providing services to taxonomists for standard genome sequencing and annotation.</title>
        <authorList>
            <consortium name="The Broad Institute Genomics Platform"/>
            <consortium name="The Broad Institute Genome Sequencing Center for Infectious Disease"/>
            <person name="Wu L."/>
            <person name="Ma J."/>
        </authorList>
    </citation>
    <scope>NUCLEOTIDE SEQUENCE [LARGE SCALE GENOMIC DNA]</scope>
    <source>
        <strain evidence="3">KCTC 12847</strain>
    </source>
</reference>
<keyword evidence="1" id="KW-1133">Transmembrane helix</keyword>